<dbReference type="GO" id="GO:0016787">
    <property type="term" value="F:hydrolase activity"/>
    <property type="evidence" value="ECO:0007669"/>
    <property type="project" value="InterPro"/>
</dbReference>
<organism evidence="3 4">
    <name type="scientific">Nonlabens xylanidelens</name>
    <dbReference type="NCBI Taxonomy" id="191564"/>
    <lineage>
        <taxon>Bacteria</taxon>
        <taxon>Pseudomonadati</taxon>
        <taxon>Bacteroidota</taxon>
        <taxon>Flavobacteriia</taxon>
        <taxon>Flavobacteriales</taxon>
        <taxon>Flavobacteriaceae</taxon>
        <taxon>Nonlabens</taxon>
    </lineage>
</organism>
<feature type="transmembrane region" description="Helical" evidence="1">
    <location>
        <begin position="12"/>
        <end position="31"/>
    </location>
</feature>
<evidence type="ECO:0000259" key="2">
    <source>
        <dbReference type="Pfam" id="PF02872"/>
    </source>
</evidence>
<evidence type="ECO:0000256" key="1">
    <source>
        <dbReference type="SAM" id="Phobius"/>
    </source>
</evidence>
<dbReference type="InterPro" id="IPR008334">
    <property type="entry name" value="5'-Nucleotdase_C"/>
</dbReference>
<dbReference type="InterPro" id="IPR006179">
    <property type="entry name" value="5_nucleotidase/apyrase"/>
</dbReference>
<dbReference type="SUPFAM" id="SSF55816">
    <property type="entry name" value="5'-nucleotidase (syn. UDP-sugar hydrolase), C-terminal domain"/>
    <property type="match status" value="1"/>
</dbReference>
<keyword evidence="1" id="KW-1133">Transmembrane helix</keyword>
<dbReference type="EMBL" id="PTJE01000003">
    <property type="protein sequence ID" value="PPK94970.1"/>
    <property type="molecule type" value="Genomic_DNA"/>
</dbReference>
<keyword evidence="4" id="KW-1185">Reference proteome</keyword>
<dbReference type="Gene3D" id="3.90.780.10">
    <property type="entry name" value="5'-Nucleotidase, C-terminal domain"/>
    <property type="match status" value="1"/>
</dbReference>
<protein>
    <submittedName>
        <fullName evidence="3">5'-nucleotidase</fullName>
    </submittedName>
</protein>
<evidence type="ECO:0000313" key="4">
    <source>
        <dbReference type="Proteomes" id="UP000239002"/>
    </source>
</evidence>
<dbReference type="OrthoDB" id="4762412at2"/>
<dbReference type="PROSITE" id="PS51257">
    <property type="entry name" value="PROKAR_LIPOPROTEIN"/>
    <property type="match status" value="1"/>
</dbReference>
<dbReference type="PRINTS" id="PR01607">
    <property type="entry name" value="APYRASEFAMLY"/>
</dbReference>
<comment type="caution">
    <text evidence="3">The sequence shown here is derived from an EMBL/GenBank/DDBJ whole genome shotgun (WGS) entry which is preliminary data.</text>
</comment>
<dbReference type="GO" id="GO:0009166">
    <property type="term" value="P:nucleotide catabolic process"/>
    <property type="evidence" value="ECO:0007669"/>
    <property type="project" value="InterPro"/>
</dbReference>
<keyword evidence="1" id="KW-0812">Transmembrane</keyword>
<feature type="domain" description="5'-Nucleotidase C-terminal" evidence="2">
    <location>
        <begin position="85"/>
        <end position="228"/>
    </location>
</feature>
<dbReference type="GO" id="GO:0030288">
    <property type="term" value="C:outer membrane-bounded periplasmic space"/>
    <property type="evidence" value="ECO:0007669"/>
    <property type="project" value="TreeGrafter"/>
</dbReference>
<proteinExistence type="predicted"/>
<dbReference type="Pfam" id="PF02872">
    <property type="entry name" value="5_nucleotid_C"/>
    <property type="match status" value="1"/>
</dbReference>
<keyword evidence="1" id="KW-0472">Membrane</keyword>
<dbReference type="PANTHER" id="PTHR11575:SF24">
    <property type="entry name" value="5'-NUCLEOTIDASE"/>
    <property type="match status" value="1"/>
</dbReference>
<accession>A0A2S6ILE6</accession>
<evidence type="ECO:0000313" key="3">
    <source>
        <dbReference type="EMBL" id="PPK94970.1"/>
    </source>
</evidence>
<name>A0A2S6ILE6_9FLAO</name>
<dbReference type="PANTHER" id="PTHR11575">
    <property type="entry name" value="5'-NUCLEOTIDASE-RELATED"/>
    <property type="match status" value="1"/>
</dbReference>
<dbReference type="AlphaFoldDB" id="A0A2S6ILE6"/>
<reference evidence="3 4" key="1">
    <citation type="submission" date="2018-02" db="EMBL/GenBank/DDBJ databases">
        <title>Genomic Encyclopedia of Archaeal and Bacterial Type Strains, Phase II (KMG-II): from individual species to whole genera.</title>
        <authorList>
            <person name="Goeker M."/>
        </authorList>
    </citation>
    <scope>NUCLEOTIDE SEQUENCE [LARGE SCALE GENOMIC DNA]</scope>
    <source>
        <strain evidence="3 4">DSM 16809</strain>
    </source>
</reference>
<dbReference type="InterPro" id="IPR036907">
    <property type="entry name" value="5'-Nucleotdase_C_sf"/>
</dbReference>
<gene>
    <name evidence="3" type="ORF">LY01_01723</name>
</gene>
<sequence length="265" mass="29792">MKKNKLVNSKVLFNYSAFAKAVLLSTIFLVSCSQKGYQLNKVSGNQTAVDSNLKSTEEIEAFIAPFKKSLDGQMNEQISYNTTSMHKNDYKLNTPIGNMMAAIVRTQGEPVYNSRTGKNIDIVLLNHGGIRAGLNAGPVTMRNAYEIMPFDNEIVVAELSGKQVNEMINYLIERKSAHPIDGLQILLNTDDSIHTVLINKKPLDINKIYTVATNDYLYSGGDNMSFFKGAPITKIDYKIRNAVIDYFKKVDTLKFERDNRFDILK</sequence>
<dbReference type="RefSeq" id="WP_104515415.1">
    <property type="nucleotide sequence ID" value="NZ_MQVW01000024.1"/>
</dbReference>
<dbReference type="Proteomes" id="UP000239002">
    <property type="component" value="Unassembled WGS sequence"/>
</dbReference>